<feature type="transmembrane region" description="Helical" evidence="2">
    <location>
        <begin position="388"/>
        <end position="407"/>
    </location>
</feature>
<proteinExistence type="predicted"/>
<dbReference type="Proteomes" id="UP001291999">
    <property type="component" value="Unassembled WGS sequence"/>
</dbReference>
<accession>A0ABU5K7N9</accession>
<name>A0ABU5K7N9_9ACTN</name>
<protein>
    <recommendedName>
        <fullName evidence="5">Oxidoreductase</fullName>
    </recommendedName>
</protein>
<evidence type="ECO:0000256" key="2">
    <source>
        <dbReference type="SAM" id="Phobius"/>
    </source>
</evidence>
<evidence type="ECO:0008006" key="5">
    <source>
        <dbReference type="Google" id="ProtNLM"/>
    </source>
</evidence>
<evidence type="ECO:0000313" key="3">
    <source>
        <dbReference type="EMBL" id="MDZ5660981.1"/>
    </source>
</evidence>
<sequence length="496" mass="54447">MVDSVLAGRVVDLGACDDPRSIDDAWWATWHEEDARRRQVRGEVFSDLVRGRYGEVPTGLLRLRGLYIAGDIDLDDADLPISLMFEESVIDVLRASRASLRGLGLFLCRAVALNAYGIHVQHGLWLTHNRFRGLVTLSEAHVGEVLELQGARLDGGQDPTQAGSHIALQADGVLVGSVLGLRDGFFVGDVSLAYAEARMIHLQAATILDRPDGSARLDLTGIKAHEVILNDTAIDGTIDLGRATIDGALHWGPRPTGRSRHHAWHMRALLTQARVGALNDRPGSWPRSSRIDLNGLRYDDLGRGVRLSDRLAILPVRSFFHTQPYEQLASLLHSQGQEADARRVLKKRERERTRARRRDGGHAMGLGQRVWRRFFGLTLGYGYQPWRAALLLVAAWLAAALLFGLAADGGAMVPTEADVEVTAKNCDAGYPCFDSWLYASDVVVPIIKVGQEDAWRIDASSPYGDALAWAFWTVRVLGWAAATLAIASLTGLVRSR</sequence>
<organism evidence="3 4">
    <name type="scientific">Nocardioides renjunii</name>
    <dbReference type="NCBI Taxonomy" id="3095075"/>
    <lineage>
        <taxon>Bacteria</taxon>
        <taxon>Bacillati</taxon>
        <taxon>Actinomycetota</taxon>
        <taxon>Actinomycetes</taxon>
        <taxon>Propionibacteriales</taxon>
        <taxon>Nocardioidaceae</taxon>
        <taxon>Nocardioides</taxon>
    </lineage>
</organism>
<evidence type="ECO:0000256" key="1">
    <source>
        <dbReference type="SAM" id="MobiDB-lite"/>
    </source>
</evidence>
<dbReference type="RefSeq" id="WP_322423361.1">
    <property type="nucleotide sequence ID" value="NZ_JAXQPW010000001.1"/>
</dbReference>
<feature type="transmembrane region" description="Helical" evidence="2">
    <location>
        <begin position="469"/>
        <end position="493"/>
    </location>
</feature>
<keyword evidence="4" id="KW-1185">Reference proteome</keyword>
<evidence type="ECO:0000313" key="4">
    <source>
        <dbReference type="Proteomes" id="UP001291999"/>
    </source>
</evidence>
<feature type="region of interest" description="Disordered" evidence="1">
    <location>
        <begin position="340"/>
        <end position="361"/>
    </location>
</feature>
<dbReference type="EMBL" id="JAXQPW010000001">
    <property type="protein sequence ID" value="MDZ5660981.1"/>
    <property type="molecule type" value="Genomic_DNA"/>
</dbReference>
<comment type="caution">
    <text evidence="3">The sequence shown here is derived from an EMBL/GenBank/DDBJ whole genome shotgun (WGS) entry which is preliminary data.</text>
</comment>
<gene>
    <name evidence="3" type="ORF">SFC79_04325</name>
</gene>
<keyword evidence="2" id="KW-0472">Membrane</keyword>
<reference evidence="3 4" key="1">
    <citation type="submission" date="2023-11" db="EMBL/GenBank/DDBJ databases">
        <title>Novel species in genus Nocardioides.</title>
        <authorList>
            <person name="Zhou H."/>
        </authorList>
    </citation>
    <scope>NUCLEOTIDE SEQUENCE [LARGE SCALE GENOMIC DNA]</scope>
    <source>
        <strain evidence="3 4">S-58</strain>
    </source>
</reference>
<keyword evidence="2" id="KW-1133">Transmembrane helix</keyword>
<keyword evidence="2" id="KW-0812">Transmembrane</keyword>
<feature type="compositionally biased region" description="Basic and acidic residues" evidence="1">
    <location>
        <begin position="340"/>
        <end position="352"/>
    </location>
</feature>